<keyword evidence="2" id="KW-0560">Oxidoreductase</keyword>
<dbReference type="PANTHER" id="PTHR43708">
    <property type="entry name" value="CONSERVED EXPRESSED OXIDOREDUCTASE (EUROFUNG)"/>
    <property type="match status" value="1"/>
</dbReference>
<dbReference type="Gene3D" id="3.40.50.720">
    <property type="entry name" value="NAD(P)-binding Rossmann-like Domain"/>
    <property type="match status" value="1"/>
</dbReference>
<reference evidence="5" key="2">
    <citation type="submission" date="2022-09" db="EMBL/GenBank/DDBJ databases">
        <title>Biosynthetic gene clusters of Dactylosporangioum fulvum.</title>
        <authorList>
            <person name="Caradec T."/>
        </authorList>
    </citation>
    <scope>NUCLEOTIDE SEQUENCE</scope>
    <source>
        <strain evidence="5">NRRL B-16292</strain>
    </source>
</reference>
<keyword evidence="6" id="KW-1185">Reference proteome</keyword>
<dbReference type="InterPro" id="IPR051317">
    <property type="entry name" value="Gfo/Idh/MocA_oxidoreduct"/>
</dbReference>
<evidence type="ECO:0000259" key="3">
    <source>
        <dbReference type="Pfam" id="PF01408"/>
    </source>
</evidence>
<gene>
    <name evidence="5" type="ORF">Dfulv_28030</name>
</gene>
<evidence type="ECO:0000259" key="4">
    <source>
        <dbReference type="Pfam" id="PF22725"/>
    </source>
</evidence>
<reference evidence="5" key="1">
    <citation type="submission" date="2021-04" db="EMBL/GenBank/DDBJ databases">
        <authorList>
            <person name="Hartkoorn R.C."/>
            <person name="Beaudoing E."/>
            <person name="Hot D."/>
        </authorList>
    </citation>
    <scope>NUCLEOTIDE SEQUENCE</scope>
    <source>
        <strain evidence="5">NRRL B-16292</strain>
    </source>
</reference>
<evidence type="ECO:0000256" key="2">
    <source>
        <dbReference type="ARBA" id="ARBA00023002"/>
    </source>
</evidence>
<evidence type="ECO:0000313" key="6">
    <source>
        <dbReference type="Proteomes" id="UP001059617"/>
    </source>
</evidence>
<protein>
    <submittedName>
        <fullName evidence="5">Gfo/Idh/MocA family oxidoreductase</fullName>
    </submittedName>
</protein>
<dbReference type="PANTHER" id="PTHR43708:SF5">
    <property type="entry name" value="CONSERVED EXPRESSED OXIDOREDUCTASE (EUROFUNG)-RELATED"/>
    <property type="match status" value="1"/>
</dbReference>
<feature type="domain" description="GFO/IDH/MocA-like oxidoreductase" evidence="4">
    <location>
        <begin position="132"/>
        <end position="250"/>
    </location>
</feature>
<dbReference type="RefSeq" id="WP_259856494.1">
    <property type="nucleotide sequence ID" value="NZ_BAAAST010000163.1"/>
</dbReference>
<dbReference type="Proteomes" id="UP001059617">
    <property type="component" value="Chromosome"/>
</dbReference>
<dbReference type="Pfam" id="PF01408">
    <property type="entry name" value="GFO_IDH_MocA"/>
    <property type="match status" value="1"/>
</dbReference>
<name>A0ABY5VNG6_9ACTN</name>
<evidence type="ECO:0000256" key="1">
    <source>
        <dbReference type="ARBA" id="ARBA00010928"/>
    </source>
</evidence>
<dbReference type="InterPro" id="IPR055170">
    <property type="entry name" value="GFO_IDH_MocA-like_dom"/>
</dbReference>
<dbReference type="Pfam" id="PF22725">
    <property type="entry name" value="GFO_IDH_MocA_C3"/>
    <property type="match status" value="1"/>
</dbReference>
<dbReference type="SUPFAM" id="SSF51735">
    <property type="entry name" value="NAD(P)-binding Rossmann-fold domains"/>
    <property type="match status" value="1"/>
</dbReference>
<comment type="similarity">
    <text evidence="1">Belongs to the Gfo/Idh/MocA family.</text>
</comment>
<accession>A0ABY5VNG6</accession>
<dbReference type="Gene3D" id="3.30.360.10">
    <property type="entry name" value="Dihydrodipicolinate Reductase, domain 2"/>
    <property type="match status" value="1"/>
</dbReference>
<sequence>MHRLGIVSGTGTARKRTVPALRESDVCRVSVVHGRNAGALRQLADADPGVAVTTDLAEFAARRDEYDVVFVASPPFLHLEHVEFALTLGKPVICEKPLTSDRAAPARIGALVEAAGVPFVVAHQLRHQPAVAQLRSLIQDGELGAVSTASLQWSFWMNHDAPSASWKLDPALGGPNALFDAGVHAVDLALHLFGRPEAVRARGHHARSTRTADTVVATLDYRAFAVTVTASQSAGPALNDLLVTCEHGAVRAPGLLAERSLDHLEILTADGSRRVDHAPVNLYRAEIEDFCRHLDGAAHPGTTLHEAILATEIMFAAQDSIDVGGAPVRIGPAGES</sequence>
<feature type="domain" description="Gfo/Idh/MocA-like oxidoreductase N-terminal" evidence="3">
    <location>
        <begin position="7"/>
        <end position="123"/>
    </location>
</feature>
<dbReference type="SUPFAM" id="SSF55347">
    <property type="entry name" value="Glyceraldehyde-3-phosphate dehydrogenase-like, C-terminal domain"/>
    <property type="match status" value="1"/>
</dbReference>
<proteinExistence type="inferred from homology"/>
<organism evidence="5 6">
    <name type="scientific">Dactylosporangium fulvum</name>
    <dbReference type="NCBI Taxonomy" id="53359"/>
    <lineage>
        <taxon>Bacteria</taxon>
        <taxon>Bacillati</taxon>
        <taxon>Actinomycetota</taxon>
        <taxon>Actinomycetes</taxon>
        <taxon>Micromonosporales</taxon>
        <taxon>Micromonosporaceae</taxon>
        <taxon>Dactylosporangium</taxon>
    </lineage>
</organism>
<evidence type="ECO:0000313" key="5">
    <source>
        <dbReference type="EMBL" id="UWP79015.1"/>
    </source>
</evidence>
<dbReference type="InterPro" id="IPR036291">
    <property type="entry name" value="NAD(P)-bd_dom_sf"/>
</dbReference>
<dbReference type="InterPro" id="IPR000683">
    <property type="entry name" value="Gfo/Idh/MocA-like_OxRdtase_N"/>
</dbReference>
<dbReference type="EMBL" id="CP073720">
    <property type="protein sequence ID" value="UWP79015.1"/>
    <property type="molecule type" value="Genomic_DNA"/>
</dbReference>